<dbReference type="GO" id="GO:0005905">
    <property type="term" value="C:clathrin-coated pit"/>
    <property type="evidence" value="ECO:0007669"/>
    <property type="project" value="UniProtKB-SubCell"/>
</dbReference>
<proteinExistence type="predicted"/>
<dbReference type="GO" id="GO:0072583">
    <property type="term" value="P:clathrin-dependent endocytosis"/>
    <property type="evidence" value="ECO:0007669"/>
    <property type="project" value="InterPro"/>
</dbReference>
<dbReference type="SUPFAM" id="SSF89009">
    <property type="entry name" value="GAT-like domain"/>
    <property type="match status" value="1"/>
</dbReference>
<dbReference type="InterPro" id="IPR008942">
    <property type="entry name" value="ENTH_VHS"/>
</dbReference>
<evidence type="ECO:0000256" key="1">
    <source>
        <dbReference type="ARBA" id="ARBA00004132"/>
    </source>
</evidence>
<keyword evidence="12" id="KW-1185">Reference proteome</keyword>
<dbReference type="InterPro" id="IPR048050">
    <property type="entry name" value="ANTH_N_plant"/>
</dbReference>
<feature type="compositionally biased region" description="Polar residues" evidence="9">
    <location>
        <begin position="548"/>
        <end position="573"/>
    </location>
</feature>
<sequence>MSPWQRKLRRAIGTVKDHTTIGLAKVTGAMAPELEVALVKATSHDKSNVEEKYFQEVIFLTSTSRAYTMASVTHLSRRLGRTHNWIVAVKTLMLIHRLLKDGGYAFQDELLRESRAGGRILNLSGFQDGSATCGWEYSAFVRTYALYLDELLDYIGSDPLHSLSTDSVRLSSSSNSSYGRRSGSDAYGSVNEDPGLNWRNVAFRDMKPQELVERMPPVQRMIERAIACHPAGAARMDRLILSAFNEIVRDTFQFYDNVHDGLAILLDVFFKMEDVSCTKAFEVYTMAAKQAESLIAFYDFCKTSLRCSSSVYPFVQKIPEELLETMETHLRDLMKKLPDMKHEKSSMVSDGSQFLTAQQSLVLVESDTPRVPNLEKQLIEANLLEVRNNSVFTEDNERCLILAPTLSLNWQDFVKDGVPKFEQPGLMSARELVPLHRSLTPTSSTRSVTGREAERFMGELQQQALHHQRVPLSLNFNHTDSLMTPDNASSSLLALPAPNTPPEEDPFVASSSIPPPPYVQMSDMQQRQAILVQEQILWNRYDRESMQRRNGSAKSFDSQFDSVFHSSPSVPFL</sequence>
<dbReference type="SUPFAM" id="SSF48464">
    <property type="entry name" value="ENTH/VHS domain"/>
    <property type="match status" value="1"/>
</dbReference>
<protein>
    <recommendedName>
        <fullName evidence="10">ENTH domain-containing protein</fullName>
    </recommendedName>
</protein>
<comment type="caution">
    <text evidence="11">The sequence shown here is derived from an EMBL/GenBank/DDBJ whole genome shotgun (WGS) entry which is preliminary data.</text>
</comment>
<dbReference type="GO" id="GO:0005546">
    <property type="term" value="F:phosphatidylinositol-4,5-bisphosphate binding"/>
    <property type="evidence" value="ECO:0007669"/>
    <property type="project" value="TreeGrafter"/>
</dbReference>
<feature type="domain" description="ENTH" evidence="10">
    <location>
        <begin position="26"/>
        <end position="162"/>
    </location>
</feature>
<comment type="subcellular location">
    <subcellularLocation>
        <location evidence="1">Cytoplasmic vesicle</location>
        <location evidence="1">Clathrin-coated vesicle</location>
    </subcellularLocation>
    <subcellularLocation>
        <location evidence="2">Golgi apparatus</location>
    </subcellularLocation>
    <subcellularLocation>
        <location evidence="3">Membrane</location>
        <location evidence="3">Clathrin-coated pit</location>
    </subcellularLocation>
</comment>
<dbReference type="GO" id="GO:0000149">
    <property type="term" value="F:SNARE binding"/>
    <property type="evidence" value="ECO:0007669"/>
    <property type="project" value="TreeGrafter"/>
</dbReference>
<dbReference type="GO" id="GO:0032050">
    <property type="term" value="F:clathrin heavy chain binding"/>
    <property type="evidence" value="ECO:0007669"/>
    <property type="project" value="TreeGrafter"/>
</dbReference>
<gene>
    <name evidence="11" type="ORF">KP509_26G018700</name>
</gene>
<dbReference type="Gene3D" id="1.20.58.150">
    <property type="entry name" value="ANTH domain"/>
    <property type="match status" value="1"/>
</dbReference>
<keyword evidence="6" id="KW-0472">Membrane</keyword>
<dbReference type="InterPro" id="IPR011417">
    <property type="entry name" value="ANTH_dom"/>
</dbReference>
<dbReference type="Proteomes" id="UP000825935">
    <property type="component" value="Chromosome 26"/>
</dbReference>
<dbReference type="GO" id="GO:0006900">
    <property type="term" value="P:vesicle budding from membrane"/>
    <property type="evidence" value="ECO:0007669"/>
    <property type="project" value="TreeGrafter"/>
</dbReference>
<reference evidence="11" key="1">
    <citation type="submission" date="2021-08" db="EMBL/GenBank/DDBJ databases">
        <title>WGS assembly of Ceratopteris richardii.</title>
        <authorList>
            <person name="Marchant D.B."/>
            <person name="Chen G."/>
            <person name="Jenkins J."/>
            <person name="Shu S."/>
            <person name="Leebens-Mack J."/>
            <person name="Grimwood J."/>
            <person name="Schmutz J."/>
            <person name="Soltis P."/>
            <person name="Soltis D."/>
            <person name="Chen Z.-H."/>
        </authorList>
    </citation>
    <scope>NUCLEOTIDE SEQUENCE</scope>
    <source>
        <strain evidence="11">Whitten #5841</strain>
        <tissue evidence="11">Leaf</tissue>
    </source>
</reference>
<dbReference type="InterPro" id="IPR014712">
    <property type="entry name" value="ANTH_dom_sf"/>
</dbReference>
<evidence type="ECO:0000256" key="3">
    <source>
        <dbReference type="ARBA" id="ARBA00004600"/>
    </source>
</evidence>
<dbReference type="Pfam" id="PF07651">
    <property type="entry name" value="ANTH"/>
    <property type="match status" value="1"/>
</dbReference>
<evidence type="ECO:0000256" key="4">
    <source>
        <dbReference type="ARBA" id="ARBA00022583"/>
    </source>
</evidence>
<evidence type="ECO:0000256" key="8">
    <source>
        <dbReference type="ARBA" id="ARBA00023329"/>
    </source>
</evidence>
<dbReference type="EMBL" id="CM035431">
    <property type="protein sequence ID" value="KAH7296313.1"/>
    <property type="molecule type" value="Genomic_DNA"/>
</dbReference>
<dbReference type="PROSITE" id="PS50942">
    <property type="entry name" value="ENTH"/>
    <property type="match status" value="1"/>
</dbReference>
<evidence type="ECO:0000256" key="2">
    <source>
        <dbReference type="ARBA" id="ARBA00004555"/>
    </source>
</evidence>
<evidence type="ECO:0000259" key="10">
    <source>
        <dbReference type="PROSITE" id="PS50942"/>
    </source>
</evidence>
<accession>A0A8T2RLB9</accession>
<dbReference type="GO" id="GO:0005545">
    <property type="term" value="F:1-phosphatidylinositol binding"/>
    <property type="evidence" value="ECO:0007669"/>
    <property type="project" value="InterPro"/>
</dbReference>
<organism evidence="11 12">
    <name type="scientific">Ceratopteris richardii</name>
    <name type="common">Triangle waterfern</name>
    <dbReference type="NCBI Taxonomy" id="49495"/>
    <lineage>
        <taxon>Eukaryota</taxon>
        <taxon>Viridiplantae</taxon>
        <taxon>Streptophyta</taxon>
        <taxon>Embryophyta</taxon>
        <taxon>Tracheophyta</taxon>
        <taxon>Polypodiopsida</taxon>
        <taxon>Polypodiidae</taxon>
        <taxon>Polypodiales</taxon>
        <taxon>Pteridineae</taxon>
        <taxon>Pteridaceae</taxon>
        <taxon>Parkerioideae</taxon>
        <taxon>Ceratopteris</taxon>
    </lineage>
</organism>
<dbReference type="PANTHER" id="PTHR22951">
    <property type="entry name" value="CLATHRIN ASSEMBLY PROTEIN"/>
    <property type="match status" value="1"/>
</dbReference>
<dbReference type="CDD" id="cd16987">
    <property type="entry name" value="ANTH_N_AP180_plant"/>
    <property type="match status" value="1"/>
</dbReference>
<dbReference type="GO" id="GO:0005794">
    <property type="term" value="C:Golgi apparatus"/>
    <property type="evidence" value="ECO:0007669"/>
    <property type="project" value="UniProtKB-SubCell"/>
</dbReference>
<dbReference type="FunFam" id="1.20.58.150:FF:000005">
    <property type="entry name" value="putative clathrin assembly protein At2g25430"/>
    <property type="match status" value="1"/>
</dbReference>
<dbReference type="InterPro" id="IPR045192">
    <property type="entry name" value="AP180-like"/>
</dbReference>
<dbReference type="Gene3D" id="1.25.40.90">
    <property type="match status" value="1"/>
</dbReference>
<name>A0A8T2RLB9_CERRI</name>
<dbReference type="InterPro" id="IPR013809">
    <property type="entry name" value="ENTH"/>
</dbReference>
<feature type="region of interest" description="Disordered" evidence="9">
    <location>
        <begin position="164"/>
        <end position="188"/>
    </location>
</feature>
<evidence type="ECO:0000256" key="7">
    <source>
        <dbReference type="ARBA" id="ARBA00023176"/>
    </source>
</evidence>
<dbReference type="SMART" id="SM00273">
    <property type="entry name" value="ENTH"/>
    <property type="match status" value="1"/>
</dbReference>
<dbReference type="GO" id="GO:0030136">
    <property type="term" value="C:clathrin-coated vesicle"/>
    <property type="evidence" value="ECO:0007669"/>
    <property type="project" value="UniProtKB-SubCell"/>
</dbReference>
<evidence type="ECO:0000313" key="12">
    <source>
        <dbReference type="Proteomes" id="UP000825935"/>
    </source>
</evidence>
<evidence type="ECO:0000256" key="9">
    <source>
        <dbReference type="SAM" id="MobiDB-lite"/>
    </source>
</evidence>
<evidence type="ECO:0000256" key="5">
    <source>
        <dbReference type="ARBA" id="ARBA00023034"/>
    </source>
</evidence>
<dbReference type="PANTHER" id="PTHR22951:SF13">
    <property type="entry name" value="ASSEMBLY PROTEIN, PUTATIVE, EXPRESSED-RELATED"/>
    <property type="match status" value="1"/>
</dbReference>
<keyword evidence="7" id="KW-0168">Coated pit</keyword>
<dbReference type="AlphaFoldDB" id="A0A8T2RLB9"/>
<keyword evidence="4" id="KW-0254">Endocytosis</keyword>
<keyword evidence="5" id="KW-0333">Golgi apparatus</keyword>
<evidence type="ECO:0000256" key="6">
    <source>
        <dbReference type="ARBA" id="ARBA00023136"/>
    </source>
</evidence>
<feature type="compositionally biased region" description="Low complexity" evidence="9">
    <location>
        <begin position="164"/>
        <end position="185"/>
    </location>
</feature>
<keyword evidence="8" id="KW-0968">Cytoplasmic vesicle</keyword>
<evidence type="ECO:0000313" key="11">
    <source>
        <dbReference type="EMBL" id="KAH7296313.1"/>
    </source>
</evidence>
<dbReference type="GO" id="GO:0048268">
    <property type="term" value="P:clathrin coat assembly"/>
    <property type="evidence" value="ECO:0007669"/>
    <property type="project" value="InterPro"/>
</dbReference>
<dbReference type="OrthoDB" id="44015at2759"/>
<feature type="region of interest" description="Disordered" evidence="9">
    <location>
        <begin position="547"/>
        <end position="573"/>
    </location>
</feature>